<evidence type="ECO:0000313" key="3">
    <source>
        <dbReference type="Proteomes" id="UP000238348"/>
    </source>
</evidence>
<dbReference type="OrthoDB" id="5523776at2"/>
<evidence type="ECO:0000256" key="1">
    <source>
        <dbReference type="SAM" id="MobiDB-lite"/>
    </source>
</evidence>
<feature type="region of interest" description="Disordered" evidence="1">
    <location>
        <begin position="24"/>
        <end position="66"/>
    </location>
</feature>
<dbReference type="EMBL" id="CP012673">
    <property type="protein sequence ID" value="AUX45699.1"/>
    <property type="molecule type" value="Genomic_DNA"/>
</dbReference>
<dbReference type="AlphaFoldDB" id="A0A2L0F2L1"/>
<dbReference type="RefSeq" id="WP_104984040.1">
    <property type="nucleotide sequence ID" value="NZ_CP012673.1"/>
</dbReference>
<reference evidence="2 3" key="1">
    <citation type="submission" date="2015-09" db="EMBL/GenBank/DDBJ databases">
        <title>Sorangium comparison.</title>
        <authorList>
            <person name="Zaburannyi N."/>
            <person name="Bunk B."/>
            <person name="Overmann J."/>
            <person name="Mueller R."/>
        </authorList>
    </citation>
    <scope>NUCLEOTIDE SEQUENCE [LARGE SCALE GENOMIC DNA]</scope>
    <source>
        <strain evidence="2 3">So ce26</strain>
    </source>
</reference>
<proteinExistence type="predicted"/>
<accession>A0A2L0F2L1</accession>
<name>A0A2L0F2L1_SORCE</name>
<evidence type="ECO:0000313" key="2">
    <source>
        <dbReference type="EMBL" id="AUX45699.1"/>
    </source>
</evidence>
<feature type="compositionally biased region" description="Basic and acidic residues" evidence="1">
    <location>
        <begin position="55"/>
        <end position="66"/>
    </location>
</feature>
<protein>
    <submittedName>
        <fullName evidence="2">Uncharacterized protein</fullName>
    </submittedName>
</protein>
<sequence>MKYDIGMICPACGGITILQSGDNAPRRCAHCHDADPPSAPGPWRERPPRSPARGRRPEAAQRGAPE</sequence>
<dbReference type="Proteomes" id="UP000238348">
    <property type="component" value="Chromosome"/>
</dbReference>
<organism evidence="2 3">
    <name type="scientific">Sorangium cellulosum</name>
    <name type="common">Polyangium cellulosum</name>
    <dbReference type="NCBI Taxonomy" id="56"/>
    <lineage>
        <taxon>Bacteria</taxon>
        <taxon>Pseudomonadati</taxon>
        <taxon>Myxococcota</taxon>
        <taxon>Polyangia</taxon>
        <taxon>Polyangiales</taxon>
        <taxon>Polyangiaceae</taxon>
        <taxon>Sorangium</taxon>
    </lineage>
</organism>
<gene>
    <name evidence="2" type="ORF">SOCE26_071950</name>
</gene>